<dbReference type="PANTHER" id="PTHR23426:SF65">
    <property type="entry name" value="FERREDOXIN-2, MITOCHONDRIAL"/>
    <property type="match status" value="1"/>
</dbReference>
<dbReference type="GO" id="GO:0009055">
    <property type="term" value="F:electron transfer activity"/>
    <property type="evidence" value="ECO:0007669"/>
    <property type="project" value="TreeGrafter"/>
</dbReference>
<evidence type="ECO:0000259" key="7">
    <source>
        <dbReference type="PROSITE" id="PS51085"/>
    </source>
</evidence>
<dbReference type="InterPro" id="IPR001041">
    <property type="entry name" value="2Fe-2S_ferredoxin-type"/>
</dbReference>
<dbReference type="GO" id="GO:0051537">
    <property type="term" value="F:2 iron, 2 sulfur cluster binding"/>
    <property type="evidence" value="ECO:0007669"/>
    <property type="project" value="UniProtKB-KW"/>
</dbReference>
<dbReference type="GO" id="GO:0046872">
    <property type="term" value="F:metal ion binding"/>
    <property type="evidence" value="ECO:0007669"/>
    <property type="project" value="UniProtKB-KW"/>
</dbReference>
<comment type="caution">
    <text evidence="8">The sequence shown here is derived from an EMBL/GenBank/DDBJ whole genome shotgun (WGS) entry which is preliminary data.</text>
</comment>
<dbReference type="SUPFAM" id="SSF54292">
    <property type="entry name" value="2Fe-2S ferredoxin-like"/>
    <property type="match status" value="1"/>
</dbReference>
<evidence type="ECO:0000256" key="6">
    <source>
        <dbReference type="ARBA" id="ARBA00034078"/>
    </source>
</evidence>
<comment type="similarity">
    <text evidence="1">Belongs to the adrenodoxin/putidaredoxin family.</text>
</comment>
<sequence>MIHVTVIDRQQNQKTIQIQETEDSNLMQILKEHNYEMRATCGGMALCADCHCLVLQGFDQLQAPLDQELDTLETRPDAESISRLACQLKASESLDGIRIKLTAYAC</sequence>
<gene>
    <name evidence="8" type="ORF">DSL64_02650</name>
</gene>
<keyword evidence="4" id="KW-0408">Iron</keyword>
<keyword evidence="9" id="KW-1185">Reference proteome</keyword>
<dbReference type="Gene3D" id="3.10.20.30">
    <property type="match status" value="1"/>
</dbReference>
<dbReference type="PRINTS" id="PR00355">
    <property type="entry name" value="ADRENODOXIN"/>
</dbReference>
<dbReference type="EMBL" id="QNUL01000001">
    <property type="protein sequence ID" value="REA64466.1"/>
    <property type="molecule type" value="Genomic_DNA"/>
</dbReference>
<protein>
    <submittedName>
        <fullName evidence="8">Ferredoxin</fullName>
    </submittedName>
</protein>
<dbReference type="PANTHER" id="PTHR23426">
    <property type="entry name" value="FERREDOXIN/ADRENODOXIN"/>
    <property type="match status" value="1"/>
</dbReference>
<dbReference type="CDD" id="cd00207">
    <property type="entry name" value="fer2"/>
    <property type="match status" value="1"/>
</dbReference>
<name>A0A3D8YI08_9BACT</name>
<evidence type="ECO:0000313" key="9">
    <source>
        <dbReference type="Proteomes" id="UP000256373"/>
    </source>
</evidence>
<dbReference type="InterPro" id="IPR001055">
    <property type="entry name" value="Adrenodoxin-like"/>
</dbReference>
<dbReference type="PROSITE" id="PS51085">
    <property type="entry name" value="2FE2S_FER_2"/>
    <property type="match status" value="1"/>
</dbReference>
<accession>A0A3D8YI08</accession>
<evidence type="ECO:0000256" key="4">
    <source>
        <dbReference type="ARBA" id="ARBA00023004"/>
    </source>
</evidence>
<dbReference type="AlphaFoldDB" id="A0A3D8YI08"/>
<dbReference type="GO" id="GO:0140647">
    <property type="term" value="P:P450-containing electron transport chain"/>
    <property type="evidence" value="ECO:0007669"/>
    <property type="project" value="InterPro"/>
</dbReference>
<dbReference type="OrthoDB" id="9799640at2"/>
<dbReference type="RefSeq" id="WP_115829074.1">
    <property type="nucleotide sequence ID" value="NZ_QNUL01000001.1"/>
</dbReference>
<evidence type="ECO:0000313" key="8">
    <source>
        <dbReference type="EMBL" id="REA64466.1"/>
    </source>
</evidence>
<feature type="domain" description="2Fe-2S ferredoxin-type" evidence="7">
    <location>
        <begin position="2"/>
        <end position="105"/>
    </location>
</feature>
<keyword evidence="2" id="KW-0001">2Fe-2S</keyword>
<evidence type="ECO:0000256" key="5">
    <source>
        <dbReference type="ARBA" id="ARBA00023014"/>
    </source>
</evidence>
<comment type="cofactor">
    <cofactor evidence="6">
        <name>[2Fe-2S] cluster</name>
        <dbReference type="ChEBI" id="CHEBI:190135"/>
    </cofactor>
</comment>
<evidence type="ECO:0000256" key="1">
    <source>
        <dbReference type="ARBA" id="ARBA00010914"/>
    </source>
</evidence>
<reference evidence="8 9" key="1">
    <citation type="submission" date="2018-07" db="EMBL/GenBank/DDBJ databases">
        <title>Dyadobacter roseus sp. nov., isolated from rose rhizosphere soil.</title>
        <authorList>
            <person name="Chen L."/>
        </authorList>
    </citation>
    <scope>NUCLEOTIDE SEQUENCE [LARGE SCALE GENOMIC DNA]</scope>
    <source>
        <strain evidence="8 9">RS19</strain>
    </source>
</reference>
<keyword evidence="5" id="KW-0411">Iron-sulfur</keyword>
<evidence type="ECO:0000256" key="2">
    <source>
        <dbReference type="ARBA" id="ARBA00022714"/>
    </source>
</evidence>
<dbReference type="InterPro" id="IPR036010">
    <property type="entry name" value="2Fe-2S_ferredoxin-like_sf"/>
</dbReference>
<dbReference type="Proteomes" id="UP000256373">
    <property type="component" value="Unassembled WGS sequence"/>
</dbReference>
<evidence type="ECO:0000256" key="3">
    <source>
        <dbReference type="ARBA" id="ARBA00022723"/>
    </source>
</evidence>
<keyword evidence="3" id="KW-0479">Metal-binding</keyword>
<organism evidence="8 9">
    <name type="scientific">Dyadobacter luteus</name>
    <dbReference type="NCBI Taxonomy" id="2259619"/>
    <lineage>
        <taxon>Bacteria</taxon>
        <taxon>Pseudomonadati</taxon>
        <taxon>Bacteroidota</taxon>
        <taxon>Cytophagia</taxon>
        <taxon>Cytophagales</taxon>
        <taxon>Spirosomataceae</taxon>
        <taxon>Dyadobacter</taxon>
    </lineage>
</organism>
<dbReference type="InterPro" id="IPR012675">
    <property type="entry name" value="Beta-grasp_dom_sf"/>
</dbReference>
<proteinExistence type="inferred from homology"/>